<evidence type="ECO:0000313" key="3">
    <source>
        <dbReference type="Proteomes" id="UP000233551"/>
    </source>
</evidence>
<proteinExistence type="predicted"/>
<keyword evidence="3" id="KW-1185">Reference proteome</keyword>
<reference evidence="2 3" key="1">
    <citation type="submission" date="2017-11" db="EMBL/GenBank/DDBJ databases">
        <title>De-novo sequencing of pomegranate (Punica granatum L.) genome.</title>
        <authorList>
            <person name="Akparov Z."/>
            <person name="Amiraslanov A."/>
            <person name="Hajiyeva S."/>
            <person name="Abbasov M."/>
            <person name="Kaur K."/>
            <person name="Hamwieh A."/>
            <person name="Solovyev V."/>
            <person name="Salamov A."/>
            <person name="Braich B."/>
            <person name="Kosarev P."/>
            <person name="Mahmoud A."/>
            <person name="Hajiyev E."/>
            <person name="Babayeva S."/>
            <person name="Izzatullayeva V."/>
            <person name="Mammadov A."/>
            <person name="Mammadov A."/>
            <person name="Sharifova S."/>
            <person name="Ojaghi J."/>
            <person name="Eynullazada K."/>
            <person name="Bayramov B."/>
            <person name="Abdulazimova A."/>
            <person name="Shahmuradov I."/>
        </authorList>
    </citation>
    <scope>NUCLEOTIDE SEQUENCE [LARGE SCALE GENOMIC DNA]</scope>
    <source>
        <strain evidence="3">cv. AG2017</strain>
        <tissue evidence="2">Leaf</tissue>
    </source>
</reference>
<organism evidence="2 3">
    <name type="scientific">Punica granatum</name>
    <name type="common">Pomegranate</name>
    <dbReference type="NCBI Taxonomy" id="22663"/>
    <lineage>
        <taxon>Eukaryota</taxon>
        <taxon>Viridiplantae</taxon>
        <taxon>Streptophyta</taxon>
        <taxon>Embryophyta</taxon>
        <taxon>Tracheophyta</taxon>
        <taxon>Spermatophyta</taxon>
        <taxon>Magnoliopsida</taxon>
        <taxon>eudicotyledons</taxon>
        <taxon>Gunneridae</taxon>
        <taxon>Pentapetalae</taxon>
        <taxon>rosids</taxon>
        <taxon>malvids</taxon>
        <taxon>Myrtales</taxon>
        <taxon>Lythraceae</taxon>
        <taxon>Punica</taxon>
    </lineage>
</organism>
<dbReference type="EMBL" id="PGOL01004056">
    <property type="protein sequence ID" value="PKI38612.1"/>
    <property type="molecule type" value="Genomic_DNA"/>
</dbReference>
<comment type="caution">
    <text evidence="2">The sequence shown here is derived from an EMBL/GenBank/DDBJ whole genome shotgun (WGS) entry which is preliminary data.</text>
</comment>
<protein>
    <submittedName>
        <fullName evidence="2">Uncharacterized protein</fullName>
    </submittedName>
</protein>
<sequence>MSSESRKSNSGASASKSSSDSWKSSATGPVGRRIVIKSADMKDDMQKEAIDIAVAVDARSVPEYLQALEKHGAEKDVAKQSTESGDTAFFLGFGSGDFGFPLKILNSSTGRFKWVTGLDTCPVSDSTDRTARSSPGLITLVTSS</sequence>
<dbReference type="GO" id="GO:0030286">
    <property type="term" value="C:dynein complex"/>
    <property type="evidence" value="ECO:0007669"/>
    <property type="project" value="InterPro"/>
</dbReference>
<dbReference type="AlphaFoldDB" id="A0A2I0I3S6"/>
<dbReference type="Proteomes" id="UP000233551">
    <property type="component" value="Unassembled WGS sequence"/>
</dbReference>
<evidence type="ECO:0000256" key="1">
    <source>
        <dbReference type="SAM" id="MobiDB-lite"/>
    </source>
</evidence>
<dbReference type="GO" id="GO:0007017">
    <property type="term" value="P:microtubule-based process"/>
    <property type="evidence" value="ECO:0007669"/>
    <property type="project" value="InterPro"/>
</dbReference>
<feature type="region of interest" description="Disordered" evidence="1">
    <location>
        <begin position="1"/>
        <end position="28"/>
    </location>
</feature>
<dbReference type="STRING" id="22663.A0A2I0I3S6"/>
<dbReference type="Gene3D" id="3.30.740.10">
    <property type="entry name" value="Protein Inhibitor Of Neuronal Nitric Oxide Synthase"/>
    <property type="match status" value="1"/>
</dbReference>
<accession>A0A2I0I3S6</accession>
<gene>
    <name evidence="2" type="ORF">CRG98_041045</name>
</gene>
<dbReference type="InterPro" id="IPR037177">
    <property type="entry name" value="DLC_sf"/>
</dbReference>
<feature type="compositionally biased region" description="Low complexity" evidence="1">
    <location>
        <begin position="8"/>
        <end position="26"/>
    </location>
</feature>
<evidence type="ECO:0000313" key="2">
    <source>
        <dbReference type="EMBL" id="PKI38612.1"/>
    </source>
</evidence>
<name>A0A2I0I3S6_PUNGR</name>